<sequence>MKCVGVQYLEAIRKLKATGFVPLRNVHVSFVPDEEVGGFKGMNCFVKTPEFEALRVGFALDEGIANPDDSYHLFYGERAIWQFRVTAKGQTGHASILHENTAAEKIHKVINRLLSLRESEKARLKSLENPDLGDVTSVNMTMLGGGLQANVVPPELSAVFDIRITPHWTLDSMKKLLDETCANAGSDVTYKYIQHSNITAQTPVDDSNVWWTVFKGVTDELNLKINKKIFPAATDIRFVRQLGIPAFGFSPMNNTPVLLHDHDEYLNEAVYLRGVEIYTALLEKIINQPKD</sequence>
<evidence type="ECO:0000256" key="4">
    <source>
        <dbReference type="ARBA" id="ARBA00022833"/>
    </source>
</evidence>
<feature type="domain" description="Peptidase M20 dimerisation" evidence="5">
    <location>
        <begin position="75"/>
        <end position="185"/>
    </location>
</feature>
<gene>
    <name evidence="6" type="ORF">ODALV1_LOCUS7210</name>
</gene>
<keyword evidence="4" id="KW-0862">Zinc</keyword>
<dbReference type="PANTHER" id="PTHR45892">
    <property type="entry name" value="AMINOACYLASE-1"/>
    <property type="match status" value="1"/>
</dbReference>
<dbReference type="Pfam" id="PF01546">
    <property type="entry name" value="Peptidase_M20"/>
    <property type="match status" value="1"/>
</dbReference>
<dbReference type="Gene3D" id="1.10.150.900">
    <property type="match status" value="1"/>
</dbReference>
<evidence type="ECO:0000313" key="7">
    <source>
        <dbReference type="Proteomes" id="UP001642540"/>
    </source>
</evidence>
<dbReference type="InterPro" id="IPR052083">
    <property type="entry name" value="Aminoacylase-1_M20A"/>
</dbReference>
<comment type="caution">
    <text evidence="6">The sequence shown here is derived from an EMBL/GenBank/DDBJ whole genome shotgun (WGS) entry which is preliminary data.</text>
</comment>
<dbReference type="NCBIfam" id="TIGR01880">
    <property type="entry name" value="Ac-peptdase-euk"/>
    <property type="match status" value="1"/>
</dbReference>
<organism evidence="6 7">
    <name type="scientific">Orchesella dallaii</name>
    <dbReference type="NCBI Taxonomy" id="48710"/>
    <lineage>
        <taxon>Eukaryota</taxon>
        <taxon>Metazoa</taxon>
        <taxon>Ecdysozoa</taxon>
        <taxon>Arthropoda</taxon>
        <taxon>Hexapoda</taxon>
        <taxon>Collembola</taxon>
        <taxon>Entomobryomorpha</taxon>
        <taxon>Entomobryoidea</taxon>
        <taxon>Orchesellidae</taxon>
        <taxon>Orchesellinae</taxon>
        <taxon>Orchesella</taxon>
    </lineage>
</organism>
<accession>A0ABP1Q4K6</accession>
<evidence type="ECO:0000313" key="6">
    <source>
        <dbReference type="EMBL" id="CAL8088927.1"/>
    </source>
</evidence>
<dbReference type="EMBL" id="CAXLJM020000023">
    <property type="protein sequence ID" value="CAL8088927.1"/>
    <property type="molecule type" value="Genomic_DNA"/>
</dbReference>
<dbReference type="InterPro" id="IPR010159">
    <property type="entry name" value="N-acyl_aa_amidohydrolase"/>
</dbReference>
<dbReference type="PIRSF" id="PIRSF036696">
    <property type="entry name" value="ACY-1"/>
    <property type="match status" value="1"/>
</dbReference>
<keyword evidence="2" id="KW-0963">Cytoplasm</keyword>
<proteinExistence type="predicted"/>
<evidence type="ECO:0000256" key="1">
    <source>
        <dbReference type="ARBA" id="ARBA00001947"/>
    </source>
</evidence>
<dbReference type="SUPFAM" id="SSF55031">
    <property type="entry name" value="Bacterial exopeptidase dimerisation domain"/>
    <property type="match status" value="1"/>
</dbReference>
<protein>
    <recommendedName>
        <fullName evidence="5">Peptidase M20 dimerisation domain-containing protein</fullName>
    </recommendedName>
</protein>
<evidence type="ECO:0000256" key="3">
    <source>
        <dbReference type="ARBA" id="ARBA00022723"/>
    </source>
</evidence>
<dbReference type="Pfam" id="PF07687">
    <property type="entry name" value="M20_dimer"/>
    <property type="match status" value="1"/>
</dbReference>
<dbReference type="InterPro" id="IPR011650">
    <property type="entry name" value="Peptidase_M20_dimer"/>
</dbReference>
<dbReference type="InterPro" id="IPR002933">
    <property type="entry name" value="Peptidase_M20"/>
</dbReference>
<evidence type="ECO:0000259" key="5">
    <source>
        <dbReference type="Pfam" id="PF07687"/>
    </source>
</evidence>
<reference evidence="6 7" key="1">
    <citation type="submission" date="2024-08" db="EMBL/GenBank/DDBJ databases">
        <authorList>
            <person name="Cucini C."/>
            <person name="Frati F."/>
        </authorList>
    </citation>
    <scope>NUCLEOTIDE SEQUENCE [LARGE SCALE GENOMIC DNA]</scope>
</reference>
<dbReference type="Proteomes" id="UP001642540">
    <property type="component" value="Unassembled WGS sequence"/>
</dbReference>
<name>A0ABP1Q4K6_9HEXA</name>
<dbReference type="Gene3D" id="3.30.70.360">
    <property type="match status" value="1"/>
</dbReference>
<evidence type="ECO:0000256" key="2">
    <source>
        <dbReference type="ARBA" id="ARBA00022490"/>
    </source>
</evidence>
<dbReference type="InterPro" id="IPR036264">
    <property type="entry name" value="Bact_exopeptidase_dim_dom"/>
</dbReference>
<dbReference type="PANTHER" id="PTHR45892:SF1">
    <property type="entry name" value="AMINOACYLASE-1"/>
    <property type="match status" value="1"/>
</dbReference>
<keyword evidence="3" id="KW-0479">Metal-binding</keyword>
<comment type="cofactor">
    <cofactor evidence="1">
        <name>Zn(2+)</name>
        <dbReference type="ChEBI" id="CHEBI:29105"/>
    </cofactor>
</comment>
<keyword evidence="7" id="KW-1185">Reference proteome</keyword>
<dbReference type="SUPFAM" id="SSF53187">
    <property type="entry name" value="Zn-dependent exopeptidases"/>
    <property type="match status" value="1"/>
</dbReference>
<dbReference type="Gene3D" id="3.40.630.10">
    <property type="entry name" value="Zn peptidases"/>
    <property type="match status" value="1"/>
</dbReference>